<feature type="transmembrane region" description="Helical" evidence="11">
    <location>
        <begin position="63"/>
        <end position="84"/>
    </location>
</feature>
<keyword evidence="6" id="KW-0375">Hydrogen ion transport</keyword>
<evidence type="ECO:0000256" key="3">
    <source>
        <dbReference type="ARBA" id="ARBA00022448"/>
    </source>
</evidence>
<name>A0A9D2DX20_9FIRM</name>
<comment type="subcellular location">
    <subcellularLocation>
        <location evidence="1">Membrane</location>
        <topology evidence="1">Multi-pass membrane protein</topology>
    </subcellularLocation>
</comment>
<evidence type="ECO:0000256" key="11">
    <source>
        <dbReference type="SAM" id="Phobius"/>
    </source>
</evidence>
<evidence type="ECO:0000256" key="9">
    <source>
        <dbReference type="ARBA" id="ARBA00023136"/>
    </source>
</evidence>
<evidence type="ECO:0000313" key="12">
    <source>
        <dbReference type="EMBL" id="HIZ24641.1"/>
    </source>
</evidence>
<keyword evidence="7 11" id="KW-1133">Transmembrane helix</keyword>
<keyword evidence="3" id="KW-0813">Transport</keyword>
<proteinExistence type="inferred from homology"/>
<keyword evidence="10" id="KW-0066">ATP synthesis</keyword>
<dbReference type="InterPro" id="IPR035908">
    <property type="entry name" value="F0_ATP_A_sf"/>
</dbReference>
<sequence>MSKKQKIIFWTVVPAIAVLLFVGIILTDGLYERDASIQETMQDAILHEADKISLFGLPVNPGLISAFLVTGAILLFAAIVRIFVIPKFKRIPGKFQLLLEQAVGFFDGMARGNSPHRNYVLGAYIFAAGTYIFFGTLFELVGIPWETINHTSVTLPAPLSDINGAIALGCLSYAFILVGGITANKGRGLLLTLKEFSLPISMSFRLFGALLSGMLVTELVYYYIALSFVLPVIVGVLFTLMHAVIQAYVLSLLTAMYYGEVTEPPVKKMRVRTPKKRTKTQTEVNI</sequence>
<dbReference type="GO" id="GO:0005886">
    <property type="term" value="C:plasma membrane"/>
    <property type="evidence" value="ECO:0007669"/>
    <property type="project" value="TreeGrafter"/>
</dbReference>
<evidence type="ECO:0000313" key="13">
    <source>
        <dbReference type="Proteomes" id="UP000824044"/>
    </source>
</evidence>
<dbReference type="GO" id="GO:0046933">
    <property type="term" value="F:proton-transporting ATP synthase activity, rotational mechanism"/>
    <property type="evidence" value="ECO:0007669"/>
    <property type="project" value="TreeGrafter"/>
</dbReference>
<dbReference type="PRINTS" id="PR00123">
    <property type="entry name" value="ATPASEA"/>
</dbReference>
<evidence type="ECO:0000256" key="2">
    <source>
        <dbReference type="ARBA" id="ARBA00006810"/>
    </source>
</evidence>
<dbReference type="Gene3D" id="1.20.120.220">
    <property type="entry name" value="ATP synthase, F0 complex, subunit A"/>
    <property type="match status" value="1"/>
</dbReference>
<evidence type="ECO:0000256" key="8">
    <source>
        <dbReference type="ARBA" id="ARBA00023065"/>
    </source>
</evidence>
<dbReference type="PANTHER" id="PTHR42823">
    <property type="entry name" value="ATP SYNTHASE SUBUNIT A, CHLOROPLASTIC"/>
    <property type="match status" value="1"/>
</dbReference>
<accession>A0A9D2DX20</accession>
<feature type="transmembrane region" description="Helical" evidence="11">
    <location>
        <begin position="230"/>
        <end position="259"/>
    </location>
</feature>
<feature type="transmembrane region" description="Helical" evidence="11">
    <location>
        <begin position="204"/>
        <end position="224"/>
    </location>
</feature>
<dbReference type="AlphaFoldDB" id="A0A9D2DX20"/>
<dbReference type="Pfam" id="PF00119">
    <property type="entry name" value="ATP-synt_A"/>
    <property type="match status" value="1"/>
</dbReference>
<dbReference type="GO" id="GO:0045259">
    <property type="term" value="C:proton-transporting ATP synthase complex"/>
    <property type="evidence" value="ECO:0007669"/>
    <property type="project" value="UniProtKB-KW"/>
</dbReference>
<comment type="caution">
    <text evidence="12">The sequence shown here is derived from an EMBL/GenBank/DDBJ whole genome shotgun (WGS) entry which is preliminary data.</text>
</comment>
<evidence type="ECO:0000256" key="5">
    <source>
        <dbReference type="ARBA" id="ARBA00022692"/>
    </source>
</evidence>
<dbReference type="EMBL" id="DXBS01000079">
    <property type="protein sequence ID" value="HIZ24641.1"/>
    <property type="molecule type" value="Genomic_DNA"/>
</dbReference>
<keyword evidence="5 11" id="KW-0812">Transmembrane</keyword>
<feature type="transmembrane region" description="Helical" evidence="11">
    <location>
        <begin position="165"/>
        <end position="183"/>
    </location>
</feature>
<gene>
    <name evidence="12" type="ORF">H9812_04100</name>
</gene>
<keyword evidence="8" id="KW-0406">Ion transport</keyword>
<organism evidence="12 13">
    <name type="scientific">Candidatus Gallimonas intestinigallinarum</name>
    <dbReference type="NCBI Taxonomy" id="2838604"/>
    <lineage>
        <taxon>Bacteria</taxon>
        <taxon>Bacillati</taxon>
        <taxon>Bacillota</taxon>
        <taxon>Clostridia</taxon>
        <taxon>Candidatus Gallimonas</taxon>
    </lineage>
</organism>
<comment type="similarity">
    <text evidence="2">Belongs to the ATPase A chain family.</text>
</comment>
<evidence type="ECO:0000256" key="10">
    <source>
        <dbReference type="ARBA" id="ARBA00023310"/>
    </source>
</evidence>
<dbReference type="InterPro" id="IPR045082">
    <property type="entry name" value="ATP_syn_F0_a_bact/chloroplast"/>
</dbReference>
<dbReference type="GO" id="GO:0042777">
    <property type="term" value="P:proton motive force-driven plasma membrane ATP synthesis"/>
    <property type="evidence" value="ECO:0007669"/>
    <property type="project" value="TreeGrafter"/>
</dbReference>
<reference evidence="12" key="2">
    <citation type="submission" date="2021-04" db="EMBL/GenBank/DDBJ databases">
        <authorList>
            <person name="Gilroy R."/>
        </authorList>
    </citation>
    <scope>NUCLEOTIDE SEQUENCE</scope>
    <source>
        <strain evidence="12">CHK33-5263</strain>
    </source>
</reference>
<reference evidence="12" key="1">
    <citation type="journal article" date="2021" name="PeerJ">
        <title>Extensive microbial diversity within the chicken gut microbiome revealed by metagenomics and culture.</title>
        <authorList>
            <person name="Gilroy R."/>
            <person name="Ravi A."/>
            <person name="Getino M."/>
            <person name="Pursley I."/>
            <person name="Horton D.L."/>
            <person name="Alikhan N.F."/>
            <person name="Baker D."/>
            <person name="Gharbi K."/>
            <person name="Hall N."/>
            <person name="Watson M."/>
            <person name="Adriaenssens E.M."/>
            <person name="Foster-Nyarko E."/>
            <person name="Jarju S."/>
            <person name="Secka A."/>
            <person name="Antonio M."/>
            <person name="Oren A."/>
            <person name="Chaudhuri R.R."/>
            <person name="La Ragione R."/>
            <person name="Hildebrand F."/>
            <person name="Pallen M.J."/>
        </authorList>
    </citation>
    <scope>NUCLEOTIDE SEQUENCE</scope>
    <source>
        <strain evidence="12">CHK33-5263</strain>
    </source>
</reference>
<protein>
    <submittedName>
        <fullName evidence="12">F0F1 ATP synthase subunit A</fullName>
    </submittedName>
</protein>
<dbReference type="InterPro" id="IPR000568">
    <property type="entry name" value="ATP_synth_F0_asu"/>
</dbReference>
<feature type="transmembrane region" description="Helical" evidence="11">
    <location>
        <begin position="119"/>
        <end position="145"/>
    </location>
</feature>
<feature type="transmembrane region" description="Helical" evidence="11">
    <location>
        <begin position="7"/>
        <end position="26"/>
    </location>
</feature>
<evidence type="ECO:0000256" key="4">
    <source>
        <dbReference type="ARBA" id="ARBA00022547"/>
    </source>
</evidence>
<evidence type="ECO:0000256" key="7">
    <source>
        <dbReference type="ARBA" id="ARBA00022989"/>
    </source>
</evidence>
<dbReference type="SUPFAM" id="SSF81336">
    <property type="entry name" value="F1F0 ATP synthase subunit A"/>
    <property type="match status" value="1"/>
</dbReference>
<keyword evidence="9 11" id="KW-0472">Membrane</keyword>
<evidence type="ECO:0000256" key="1">
    <source>
        <dbReference type="ARBA" id="ARBA00004141"/>
    </source>
</evidence>
<dbReference type="PANTHER" id="PTHR42823:SF3">
    <property type="entry name" value="ATP SYNTHASE SUBUNIT A, CHLOROPLASTIC"/>
    <property type="match status" value="1"/>
</dbReference>
<evidence type="ECO:0000256" key="6">
    <source>
        <dbReference type="ARBA" id="ARBA00022781"/>
    </source>
</evidence>
<keyword evidence="4" id="KW-0138">CF(0)</keyword>
<dbReference type="Proteomes" id="UP000824044">
    <property type="component" value="Unassembled WGS sequence"/>
</dbReference>